<accession>A0ABV6RM98</accession>
<dbReference type="Proteomes" id="UP001589896">
    <property type="component" value="Unassembled WGS sequence"/>
</dbReference>
<sequence length="198" mass="20878">MSDTRAESPAPAIFEQAVASIRAALTRPELVVTEIPAPGKLAPHAFALAADLASPRHAADSELGTGRFVLLYDPSMPDAWGGVFRVVCFAQAPLETDIGLDPFVADVAWSWLVDALDDRGARYIAASGTATKIISTGYGELAAQGDGAQLEIRASWTPLEGDIRAHVEGWGELLCMLAGLPPVAEGVSLLSVRRTGRE</sequence>
<evidence type="ECO:0000313" key="2">
    <source>
        <dbReference type="Proteomes" id="UP001589896"/>
    </source>
</evidence>
<protein>
    <submittedName>
        <fullName evidence="1">DUF3000 domain-containing protein</fullName>
    </submittedName>
</protein>
<evidence type="ECO:0000313" key="1">
    <source>
        <dbReference type="EMBL" id="MFC0678086.1"/>
    </source>
</evidence>
<name>A0ABV6RM98_9GAMM</name>
<dbReference type="InterPro" id="IPR021555">
    <property type="entry name" value="DUF3000"/>
</dbReference>
<dbReference type="EMBL" id="JBHLTG010000002">
    <property type="protein sequence ID" value="MFC0678086.1"/>
    <property type="molecule type" value="Genomic_DNA"/>
</dbReference>
<organism evidence="1 2">
    <name type="scientific">Lysobacter korlensis</name>
    <dbReference type="NCBI Taxonomy" id="553636"/>
    <lineage>
        <taxon>Bacteria</taxon>
        <taxon>Pseudomonadati</taxon>
        <taxon>Pseudomonadota</taxon>
        <taxon>Gammaproteobacteria</taxon>
        <taxon>Lysobacterales</taxon>
        <taxon>Lysobacteraceae</taxon>
        <taxon>Lysobacter</taxon>
    </lineage>
</organism>
<gene>
    <name evidence="1" type="ORF">ACFFGH_09565</name>
</gene>
<reference evidence="1 2" key="1">
    <citation type="submission" date="2024-09" db="EMBL/GenBank/DDBJ databases">
        <authorList>
            <person name="Sun Q."/>
            <person name="Mori K."/>
        </authorList>
    </citation>
    <scope>NUCLEOTIDE SEQUENCE [LARGE SCALE GENOMIC DNA]</scope>
    <source>
        <strain evidence="1 2">KCTC 23076</strain>
    </source>
</reference>
<comment type="caution">
    <text evidence="1">The sequence shown here is derived from an EMBL/GenBank/DDBJ whole genome shotgun (WGS) entry which is preliminary data.</text>
</comment>
<dbReference type="RefSeq" id="WP_386667633.1">
    <property type="nucleotide sequence ID" value="NZ_JBHLTG010000002.1"/>
</dbReference>
<proteinExistence type="predicted"/>
<keyword evidence="2" id="KW-1185">Reference proteome</keyword>
<dbReference type="Pfam" id="PF11452">
    <property type="entry name" value="DUF3000"/>
    <property type="match status" value="1"/>
</dbReference>